<dbReference type="InterPro" id="IPR023214">
    <property type="entry name" value="HAD_sf"/>
</dbReference>
<protein>
    <submittedName>
        <fullName evidence="1">HAD hydrolase-like protein</fullName>
    </submittedName>
</protein>
<dbReference type="InterPro" id="IPR006357">
    <property type="entry name" value="HAD-SF_hydro_IIA"/>
</dbReference>
<name>A0ABP9BVL5_9MICC</name>
<proteinExistence type="predicted"/>
<dbReference type="InterPro" id="IPR036412">
    <property type="entry name" value="HAD-like_sf"/>
</dbReference>
<keyword evidence="2" id="KW-1185">Reference proteome</keyword>
<dbReference type="Proteomes" id="UP001500187">
    <property type="component" value="Unassembled WGS sequence"/>
</dbReference>
<dbReference type="Pfam" id="PF13344">
    <property type="entry name" value="Hydrolase_6"/>
    <property type="match status" value="1"/>
</dbReference>
<dbReference type="SUPFAM" id="SSF56784">
    <property type="entry name" value="HAD-like"/>
    <property type="match status" value="1"/>
</dbReference>
<dbReference type="PANTHER" id="PTHR19288">
    <property type="entry name" value="4-NITROPHENYLPHOSPHATASE-RELATED"/>
    <property type="match status" value="1"/>
</dbReference>
<dbReference type="PANTHER" id="PTHR19288:SF95">
    <property type="entry name" value="D-GLYCEROL 3-PHOSPHATE PHOSPHATASE"/>
    <property type="match status" value="1"/>
</dbReference>
<reference evidence="2" key="1">
    <citation type="journal article" date="2019" name="Int. J. Syst. Evol. Microbiol.">
        <title>The Global Catalogue of Microorganisms (GCM) 10K type strain sequencing project: providing services to taxonomists for standard genome sequencing and annotation.</title>
        <authorList>
            <consortium name="The Broad Institute Genomics Platform"/>
            <consortium name="The Broad Institute Genome Sequencing Center for Infectious Disease"/>
            <person name="Wu L."/>
            <person name="Ma J."/>
        </authorList>
    </citation>
    <scope>NUCLEOTIDE SEQUENCE [LARGE SCALE GENOMIC DNA]</scope>
    <source>
        <strain evidence="2">JCM 18541</strain>
    </source>
</reference>
<organism evidence="1 2">
    <name type="scientific">Rothia endophytica</name>
    <dbReference type="NCBI Taxonomy" id="1324766"/>
    <lineage>
        <taxon>Bacteria</taxon>
        <taxon>Bacillati</taxon>
        <taxon>Actinomycetota</taxon>
        <taxon>Actinomycetes</taxon>
        <taxon>Micrococcales</taxon>
        <taxon>Micrococcaceae</taxon>
        <taxon>Rothia</taxon>
    </lineage>
</organism>
<dbReference type="RefSeq" id="WP_345447090.1">
    <property type="nucleotide sequence ID" value="NZ_BAABKP010000006.1"/>
</dbReference>
<dbReference type="NCBIfam" id="TIGR01460">
    <property type="entry name" value="HAD-SF-IIA"/>
    <property type="match status" value="1"/>
</dbReference>
<sequence>MTKSLLDAHDAILSDLDGVVYAGPLAIEGAPDALNRAQDAGVQVAFVTNNASRSVDAVAAHLVELGVTTDAEHVISSAQAAAELLAAQLPVGAKVLITGAQALADCVQAAGLTPVRSQHDEPVAVAQGFNPKMVWEDLAEAAYTLADKSVLWVASNTDFTIPKERGIAPGNGTLVGAVATATGRQPQVAGKPESPIFTTAAQKLGSTSPVVVGDRLDTDIQGGNRAQIATAMVMTGVDTYQSVLAAITIERPTYIIETLEGFFEPYPQIDVEVTPTGARAEAAGFVAEVKGNELTLNGAGAEVDCWRVACAAWWVAHPDVHEAPKAPEVFNRG</sequence>
<accession>A0ABP9BVL5</accession>
<evidence type="ECO:0000313" key="2">
    <source>
        <dbReference type="Proteomes" id="UP001500187"/>
    </source>
</evidence>
<gene>
    <name evidence="1" type="ORF">GCM10023352_19830</name>
</gene>
<dbReference type="Pfam" id="PF13242">
    <property type="entry name" value="Hydrolase_like"/>
    <property type="match status" value="1"/>
</dbReference>
<dbReference type="Gene3D" id="3.40.50.1000">
    <property type="entry name" value="HAD superfamily/HAD-like"/>
    <property type="match status" value="2"/>
</dbReference>
<evidence type="ECO:0000313" key="1">
    <source>
        <dbReference type="EMBL" id="GAA4799911.1"/>
    </source>
</evidence>
<dbReference type="EMBL" id="BAABKP010000006">
    <property type="protein sequence ID" value="GAA4799911.1"/>
    <property type="molecule type" value="Genomic_DNA"/>
</dbReference>
<comment type="caution">
    <text evidence="1">The sequence shown here is derived from an EMBL/GenBank/DDBJ whole genome shotgun (WGS) entry which is preliminary data.</text>
</comment>